<comment type="caution">
    <text evidence="2">The sequence shown here is derived from an EMBL/GenBank/DDBJ whole genome shotgun (WGS) entry which is preliminary data.</text>
</comment>
<evidence type="ECO:0000259" key="1">
    <source>
        <dbReference type="Pfam" id="PF01266"/>
    </source>
</evidence>
<keyword evidence="3" id="KW-1185">Reference proteome</keyword>
<dbReference type="Pfam" id="PF01266">
    <property type="entry name" value="DAO"/>
    <property type="match status" value="1"/>
</dbReference>
<dbReference type="InterPro" id="IPR006076">
    <property type="entry name" value="FAD-dep_OxRdtase"/>
</dbReference>
<dbReference type="PANTHER" id="PTHR13847">
    <property type="entry name" value="SARCOSINE DEHYDROGENASE-RELATED"/>
    <property type="match status" value="1"/>
</dbReference>
<reference evidence="2 3" key="1">
    <citation type="journal article" date="2024" name="BMC Genomics">
        <title>De novo assembly and annotation of Popillia japonica's genome with initial clues to its potential as an invasive pest.</title>
        <authorList>
            <person name="Cucini C."/>
            <person name="Boschi S."/>
            <person name="Funari R."/>
            <person name="Cardaioli E."/>
            <person name="Iannotti N."/>
            <person name="Marturano G."/>
            <person name="Paoli F."/>
            <person name="Bruttini M."/>
            <person name="Carapelli A."/>
            <person name="Frati F."/>
            <person name="Nardi F."/>
        </authorList>
    </citation>
    <scope>NUCLEOTIDE SEQUENCE [LARGE SCALE GENOMIC DNA]</scope>
    <source>
        <strain evidence="2">DMR45628</strain>
    </source>
</reference>
<dbReference type="AlphaFoldDB" id="A0AAW1L0S0"/>
<name>A0AAW1L0S0_POPJA</name>
<gene>
    <name evidence="2" type="ORF">QE152_g18071</name>
</gene>
<dbReference type="PANTHER" id="PTHR13847:SF282">
    <property type="entry name" value="LETHAL (2) 37BB"/>
    <property type="match status" value="1"/>
</dbReference>
<proteinExistence type="predicted"/>
<dbReference type="Gene3D" id="3.50.50.60">
    <property type="entry name" value="FAD/NAD(P)-binding domain"/>
    <property type="match status" value="1"/>
</dbReference>
<dbReference type="EMBL" id="JASPKY010000171">
    <property type="protein sequence ID" value="KAK9728318.1"/>
    <property type="molecule type" value="Genomic_DNA"/>
</dbReference>
<sequence length="484" mass="53501">MLPAKFLPLLRGSISSRNIHKSASNLEKFQNPFLRTLRILRDDLKLTKKPNIDQNLNLMNIFPSYVDVLVIGGGVMGSSIAYWLKEKSGPNGVRLAVLEKDPTYANSTSVLSMGGLRQQFSLPENIQMSLYGAEFIRKLKDRFGRMGEVSFTPNGCLTLATEIGASQLLDTARLQKELGAVNVVLSANQLKERFPWMNVKDIEAGCLGLEMEGCFDSWAMFCALKQGAMSLGAQYVTCELNDFVFTSRHDIEIEGVQPGSYEGIDEVIVKLPDGQMKSIHFSICVLACGADTGDIAKLARIGTGEGLLSIPLPIEKRKRYVYSFSAQDEGPGLNTPLTIDYTGAYFRRDGLGGTYIGGLSPLPGEDPKAEDLDANSVNKYFDEKFFSILRHRVPVFKDVNVKHAWSGFYDFNYYDENGIVGPHPYYHNMYIAAGFSSHGIQQAPAVGRAVAELILDGDFQTLSLNRLGFDRLVIDKPITEICVV</sequence>
<evidence type="ECO:0000313" key="3">
    <source>
        <dbReference type="Proteomes" id="UP001458880"/>
    </source>
</evidence>
<dbReference type="Gene3D" id="3.30.9.10">
    <property type="entry name" value="D-Amino Acid Oxidase, subunit A, domain 2"/>
    <property type="match status" value="1"/>
</dbReference>
<dbReference type="GO" id="GO:0005739">
    <property type="term" value="C:mitochondrion"/>
    <property type="evidence" value="ECO:0007669"/>
    <property type="project" value="GOC"/>
</dbReference>
<accession>A0AAW1L0S0</accession>
<dbReference type="Proteomes" id="UP001458880">
    <property type="component" value="Unassembled WGS sequence"/>
</dbReference>
<dbReference type="InterPro" id="IPR036188">
    <property type="entry name" value="FAD/NAD-bd_sf"/>
</dbReference>
<organism evidence="2 3">
    <name type="scientific">Popillia japonica</name>
    <name type="common">Japanese beetle</name>
    <dbReference type="NCBI Taxonomy" id="7064"/>
    <lineage>
        <taxon>Eukaryota</taxon>
        <taxon>Metazoa</taxon>
        <taxon>Ecdysozoa</taxon>
        <taxon>Arthropoda</taxon>
        <taxon>Hexapoda</taxon>
        <taxon>Insecta</taxon>
        <taxon>Pterygota</taxon>
        <taxon>Neoptera</taxon>
        <taxon>Endopterygota</taxon>
        <taxon>Coleoptera</taxon>
        <taxon>Polyphaga</taxon>
        <taxon>Scarabaeiformia</taxon>
        <taxon>Scarabaeidae</taxon>
        <taxon>Rutelinae</taxon>
        <taxon>Popillia</taxon>
    </lineage>
</organism>
<evidence type="ECO:0000313" key="2">
    <source>
        <dbReference type="EMBL" id="KAK9728318.1"/>
    </source>
</evidence>
<feature type="domain" description="FAD dependent oxidoreductase" evidence="1">
    <location>
        <begin position="67"/>
        <end position="453"/>
    </location>
</feature>
<dbReference type="SUPFAM" id="SSF51905">
    <property type="entry name" value="FAD/NAD(P)-binding domain"/>
    <property type="match status" value="1"/>
</dbReference>
<protein>
    <submittedName>
        <fullName evidence="2">FAD dependent oxidoreductase</fullName>
    </submittedName>
</protein>
<dbReference type="GO" id="GO:0032981">
    <property type="term" value="P:mitochondrial respiratory chain complex I assembly"/>
    <property type="evidence" value="ECO:0007669"/>
    <property type="project" value="TreeGrafter"/>
</dbReference>